<name>A0ACB9ES39_9ASTR</name>
<reference evidence="1 2" key="2">
    <citation type="journal article" date="2022" name="Mol. Ecol. Resour.">
        <title>The genomes of chicory, endive, great burdock and yacon provide insights into Asteraceae paleo-polyploidization history and plant inulin production.</title>
        <authorList>
            <person name="Fan W."/>
            <person name="Wang S."/>
            <person name="Wang H."/>
            <person name="Wang A."/>
            <person name="Jiang F."/>
            <person name="Liu H."/>
            <person name="Zhao H."/>
            <person name="Xu D."/>
            <person name="Zhang Y."/>
        </authorList>
    </citation>
    <scope>NUCLEOTIDE SEQUENCE [LARGE SCALE GENOMIC DNA]</scope>
    <source>
        <strain evidence="2">cv. Yunnan</strain>
        <tissue evidence="1">Leaves</tissue>
    </source>
</reference>
<organism evidence="1 2">
    <name type="scientific">Smallanthus sonchifolius</name>
    <dbReference type="NCBI Taxonomy" id="185202"/>
    <lineage>
        <taxon>Eukaryota</taxon>
        <taxon>Viridiplantae</taxon>
        <taxon>Streptophyta</taxon>
        <taxon>Embryophyta</taxon>
        <taxon>Tracheophyta</taxon>
        <taxon>Spermatophyta</taxon>
        <taxon>Magnoliopsida</taxon>
        <taxon>eudicotyledons</taxon>
        <taxon>Gunneridae</taxon>
        <taxon>Pentapetalae</taxon>
        <taxon>asterids</taxon>
        <taxon>campanulids</taxon>
        <taxon>Asterales</taxon>
        <taxon>Asteraceae</taxon>
        <taxon>Asteroideae</taxon>
        <taxon>Heliantheae alliance</taxon>
        <taxon>Millerieae</taxon>
        <taxon>Smallanthus</taxon>
    </lineage>
</organism>
<sequence length="76" mass="8229">MEFDIDPGAPFHPLRSSQIHVANASVSLSLFSPIRRPPTVSNSGNFIISSSNNSTSFTSVGGKRYPLISSFLVSRF</sequence>
<keyword evidence="2" id="KW-1185">Reference proteome</keyword>
<accession>A0ACB9ES39</accession>
<comment type="caution">
    <text evidence="1">The sequence shown here is derived from an EMBL/GenBank/DDBJ whole genome shotgun (WGS) entry which is preliminary data.</text>
</comment>
<reference evidence="2" key="1">
    <citation type="journal article" date="2022" name="Mol. Ecol. Resour.">
        <title>The genomes of chicory, endive, great burdock and yacon provide insights into Asteraceae palaeo-polyploidization history and plant inulin production.</title>
        <authorList>
            <person name="Fan W."/>
            <person name="Wang S."/>
            <person name="Wang H."/>
            <person name="Wang A."/>
            <person name="Jiang F."/>
            <person name="Liu H."/>
            <person name="Zhao H."/>
            <person name="Xu D."/>
            <person name="Zhang Y."/>
        </authorList>
    </citation>
    <scope>NUCLEOTIDE SEQUENCE [LARGE SCALE GENOMIC DNA]</scope>
    <source>
        <strain evidence="2">cv. Yunnan</strain>
    </source>
</reference>
<evidence type="ECO:0000313" key="2">
    <source>
        <dbReference type="Proteomes" id="UP001056120"/>
    </source>
</evidence>
<protein>
    <submittedName>
        <fullName evidence="1">Uncharacterized protein</fullName>
    </submittedName>
</protein>
<dbReference type="Proteomes" id="UP001056120">
    <property type="component" value="Linkage Group LG17"/>
</dbReference>
<dbReference type="EMBL" id="CM042034">
    <property type="protein sequence ID" value="KAI3761261.1"/>
    <property type="molecule type" value="Genomic_DNA"/>
</dbReference>
<evidence type="ECO:0000313" key="1">
    <source>
        <dbReference type="EMBL" id="KAI3761261.1"/>
    </source>
</evidence>
<gene>
    <name evidence="1" type="ORF">L1987_51673</name>
</gene>
<proteinExistence type="predicted"/>